<dbReference type="Pfam" id="PF07876">
    <property type="entry name" value="Dabb"/>
    <property type="match status" value="1"/>
</dbReference>
<reference evidence="2 3" key="1">
    <citation type="submission" date="2020-04" db="EMBL/GenBank/DDBJ databases">
        <authorList>
            <person name="Klaysubun C."/>
            <person name="Duangmal K."/>
            <person name="Lipun K."/>
        </authorList>
    </citation>
    <scope>NUCLEOTIDE SEQUENCE [LARGE SCALE GENOMIC DNA]</scope>
    <source>
        <strain evidence="2 3">DSM 45300</strain>
    </source>
</reference>
<dbReference type="SUPFAM" id="SSF54909">
    <property type="entry name" value="Dimeric alpha+beta barrel"/>
    <property type="match status" value="1"/>
</dbReference>
<sequence length="106" mass="12194">MIRNVTLIEFKPDTPVEHLDAITEAMHKVRSPGLRSLTMGRDLGLREGNLQYAVVADFDDEQGYRAFVEDPEHQRIAREMTMPAYIRYQRVQFEISATDSVRDLPG</sequence>
<gene>
    <name evidence="2" type="ORF">HF519_23935</name>
</gene>
<dbReference type="RefSeq" id="WP_169415249.1">
    <property type="nucleotide sequence ID" value="NZ_JAAXKZ010000118.1"/>
</dbReference>
<feature type="domain" description="Stress-response A/B barrel" evidence="1">
    <location>
        <begin position="2"/>
        <end position="93"/>
    </location>
</feature>
<dbReference type="Gene3D" id="3.30.70.100">
    <property type="match status" value="1"/>
</dbReference>
<dbReference type="Proteomes" id="UP000586918">
    <property type="component" value="Unassembled WGS sequence"/>
</dbReference>
<dbReference type="PROSITE" id="PS51502">
    <property type="entry name" value="S_R_A_B_BARREL"/>
    <property type="match status" value="1"/>
</dbReference>
<keyword evidence="3" id="KW-1185">Reference proteome</keyword>
<dbReference type="InterPro" id="IPR011008">
    <property type="entry name" value="Dimeric_a/b-barrel"/>
</dbReference>
<protein>
    <submittedName>
        <fullName evidence="2">Dabb family protein</fullName>
    </submittedName>
</protein>
<dbReference type="EMBL" id="JAAXKZ010000118">
    <property type="protein sequence ID" value="NMH94567.1"/>
    <property type="molecule type" value="Genomic_DNA"/>
</dbReference>
<evidence type="ECO:0000313" key="2">
    <source>
        <dbReference type="EMBL" id="NMH94567.1"/>
    </source>
</evidence>
<evidence type="ECO:0000313" key="3">
    <source>
        <dbReference type="Proteomes" id="UP000586918"/>
    </source>
</evidence>
<accession>A0A848DP29</accession>
<dbReference type="SMART" id="SM00886">
    <property type="entry name" value="Dabb"/>
    <property type="match status" value="1"/>
</dbReference>
<dbReference type="AlphaFoldDB" id="A0A848DP29"/>
<evidence type="ECO:0000259" key="1">
    <source>
        <dbReference type="PROSITE" id="PS51502"/>
    </source>
</evidence>
<proteinExistence type="predicted"/>
<name>A0A848DP29_9PSEU</name>
<dbReference type="InterPro" id="IPR013097">
    <property type="entry name" value="Dabb"/>
</dbReference>
<comment type="caution">
    <text evidence="2">The sequence shown here is derived from an EMBL/GenBank/DDBJ whole genome shotgun (WGS) entry which is preliminary data.</text>
</comment>
<organism evidence="2 3">
    <name type="scientific">Pseudonocardia bannensis</name>
    <dbReference type="NCBI Taxonomy" id="630973"/>
    <lineage>
        <taxon>Bacteria</taxon>
        <taxon>Bacillati</taxon>
        <taxon>Actinomycetota</taxon>
        <taxon>Actinomycetes</taxon>
        <taxon>Pseudonocardiales</taxon>
        <taxon>Pseudonocardiaceae</taxon>
        <taxon>Pseudonocardia</taxon>
    </lineage>
</organism>